<feature type="non-terminal residue" evidence="1">
    <location>
        <position position="41"/>
    </location>
</feature>
<protein>
    <submittedName>
        <fullName evidence="1">Uncharacterized protein</fullName>
    </submittedName>
</protein>
<organism evidence="1">
    <name type="scientific">marine metagenome</name>
    <dbReference type="NCBI Taxonomy" id="408172"/>
    <lineage>
        <taxon>unclassified sequences</taxon>
        <taxon>metagenomes</taxon>
        <taxon>ecological metagenomes</taxon>
    </lineage>
</organism>
<dbReference type="EMBL" id="UINC01168929">
    <property type="protein sequence ID" value="SVD72219.1"/>
    <property type="molecule type" value="Genomic_DNA"/>
</dbReference>
<dbReference type="AlphaFoldDB" id="A0A382XN10"/>
<name>A0A382XN10_9ZZZZ</name>
<gene>
    <name evidence="1" type="ORF">METZ01_LOCUS425073</name>
</gene>
<sequence length="41" mass="4369">MNFHANQQTNSLTLVALDGFPLVSPGDDIAALILQSLKNSN</sequence>
<proteinExistence type="predicted"/>
<evidence type="ECO:0000313" key="1">
    <source>
        <dbReference type="EMBL" id="SVD72219.1"/>
    </source>
</evidence>
<reference evidence="1" key="1">
    <citation type="submission" date="2018-05" db="EMBL/GenBank/DDBJ databases">
        <authorList>
            <person name="Lanie J.A."/>
            <person name="Ng W.-L."/>
            <person name="Kazmierczak K.M."/>
            <person name="Andrzejewski T.M."/>
            <person name="Davidsen T.M."/>
            <person name="Wayne K.J."/>
            <person name="Tettelin H."/>
            <person name="Glass J.I."/>
            <person name="Rusch D."/>
            <person name="Podicherti R."/>
            <person name="Tsui H.-C.T."/>
            <person name="Winkler M.E."/>
        </authorList>
    </citation>
    <scope>NUCLEOTIDE SEQUENCE</scope>
</reference>
<accession>A0A382XN10</accession>